<keyword evidence="2" id="KW-0732">Signal</keyword>
<evidence type="ECO:0000313" key="3">
    <source>
        <dbReference type="EMBL" id="KAA6412469.1"/>
    </source>
</evidence>
<feature type="chain" id="PRO_5024425413" description="Secreted protein" evidence="2">
    <location>
        <begin position="24"/>
        <end position="90"/>
    </location>
</feature>
<evidence type="ECO:0000313" key="4">
    <source>
        <dbReference type="Proteomes" id="UP000324767"/>
    </source>
</evidence>
<feature type="region of interest" description="Disordered" evidence="1">
    <location>
        <begin position="45"/>
        <end position="90"/>
    </location>
</feature>
<reference evidence="3 4" key="1">
    <citation type="submission" date="2019-09" db="EMBL/GenBank/DDBJ databases">
        <title>The hologenome of the rock-dwelling lichen Lasallia pustulata.</title>
        <authorList>
            <person name="Greshake Tzovaras B."/>
            <person name="Segers F."/>
            <person name="Bicker A."/>
            <person name="Dal Grande F."/>
            <person name="Otte J."/>
            <person name="Hankeln T."/>
            <person name="Schmitt I."/>
            <person name="Ebersberger I."/>
        </authorList>
    </citation>
    <scope>NUCLEOTIDE SEQUENCE [LARGE SCALE GENOMIC DNA]</scope>
    <source>
        <strain evidence="3">A1-1</strain>
    </source>
</reference>
<accession>A0A5M8PTV7</accession>
<dbReference type="EMBL" id="VXIT01000005">
    <property type="protein sequence ID" value="KAA6412469.1"/>
    <property type="molecule type" value="Genomic_DNA"/>
</dbReference>
<evidence type="ECO:0000256" key="2">
    <source>
        <dbReference type="SAM" id="SignalP"/>
    </source>
</evidence>
<organism evidence="3 4">
    <name type="scientific">Lasallia pustulata</name>
    <dbReference type="NCBI Taxonomy" id="136370"/>
    <lineage>
        <taxon>Eukaryota</taxon>
        <taxon>Fungi</taxon>
        <taxon>Dikarya</taxon>
        <taxon>Ascomycota</taxon>
        <taxon>Pezizomycotina</taxon>
        <taxon>Lecanoromycetes</taxon>
        <taxon>OSLEUM clade</taxon>
        <taxon>Umbilicariomycetidae</taxon>
        <taxon>Umbilicariales</taxon>
        <taxon>Umbilicariaceae</taxon>
        <taxon>Lasallia</taxon>
    </lineage>
</organism>
<comment type="caution">
    <text evidence="3">The sequence shown here is derived from an EMBL/GenBank/DDBJ whole genome shotgun (WGS) entry which is preliminary data.</text>
</comment>
<dbReference type="Proteomes" id="UP000324767">
    <property type="component" value="Unassembled WGS sequence"/>
</dbReference>
<evidence type="ECO:0008006" key="5">
    <source>
        <dbReference type="Google" id="ProtNLM"/>
    </source>
</evidence>
<sequence>MHALPIPFCTTLLLLSLTAYTSAAISFTPRVYCANYPQTVAGTPISKRALPFPPTRTPTPAPAAQYTGARRPRAPTSGCRSRTRSRAPQC</sequence>
<feature type="compositionally biased region" description="Basic residues" evidence="1">
    <location>
        <begin position="81"/>
        <end position="90"/>
    </location>
</feature>
<feature type="signal peptide" evidence="2">
    <location>
        <begin position="1"/>
        <end position="23"/>
    </location>
</feature>
<evidence type="ECO:0000256" key="1">
    <source>
        <dbReference type="SAM" id="MobiDB-lite"/>
    </source>
</evidence>
<dbReference type="AlphaFoldDB" id="A0A5M8PTV7"/>
<feature type="compositionally biased region" description="Pro residues" evidence="1">
    <location>
        <begin position="51"/>
        <end position="61"/>
    </location>
</feature>
<protein>
    <recommendedName>
        <fullName evidence="5">Secreted protein</fullName>
    </recommendedName>
</protein>
<proteinExistence type="predicted"/>
<name>A0A5M8PTV7_9LECA</name>
<gene>
    <name evidence="3" type="ORF">FRX48_03460</name>
</gene>